<gene>
    <name evidence="2" type="ORF">pdam_00024427</name>
</gene>
<protein>
    <submittedName>
        <fullName evidence="2">Uncharacterized protein</fullName>
    </submittedName>
</protein>
<accession>A0A3M6TUS4</accession>
<evidence type="ECO:0000313" key="3">
    <source>
        <dbReference type="Proteomes" id="UP000275408"/>
    </source>
</evidence>
<evidence type="ECO:0000256" key="1">
    <source>
        <dbReference type="SAM" id="MobiDB-lite"/>
    </source>
</evidence>
<dbReference type="EMBL" id="RCHS01002875">
    <property type="protein sequence ID" value="RMX45152.1"/>
    <property type="molecule type" value="Genomic_DNA"/>
</dbReference>
<dbReference type="AlphaFoldDB" id="A0A3M6TUS4"/>
<dbReference type="Proteomes" id="UP000275408">
    <property type="component" value="Unassembled WGS sequence"/>
</dbReference>
<feature type="compositionally biased region" description="Polar residues" evidence="1">
    <location>
        <begin position="20"/>
        <end position="34"/>
    </location>
</feature>
<comment type="caution">
    <text evidence="2">The sequence shown here is derived from an EMBL/GenBank/DDBJ whole genome shotgun (WGS) entry which is preliminary data.</text>
</comment>
<keyword evidence="3" id="KW-1185">Reference proteome</keyword>
<organism evidence="2 3">
    <name type="scientific">Pocillopora damicornis</name>
    <name type="common">Cauliflower coral</name>
    <name type="synonym">Millepora damicornis</name>
    <dbReference type="NCBI Taxonomy" id="46731"/>
    <lineage>
        <taxon>Eukaryota</taxon>
        <taxon>Metazoa</taxon>
        <taxon>Cnidaria</taxon>
        <taxon>Anthozoa</taxon>
        <taxon>Hexacorallia</taxon>
        <taxon>Scleractinia</taxon>
        <taxon>Astrocoeniina</taxon>
        <taxon>Pocilloporidae</taxon>
        <taxon>Pocillopora</taxon>
    </lineage>
</organism>
<sequence>MREIESQLAGGKPVGYLQSVQELSSGPPKTNPSSGRKEDPNPGPPACKSSALTTRPRSPPPKLNRSLCRRIYKYLPLYCVLSLYL</sequence>
<proteinExistence type="predicted"/>
<feature type="region of interest" description="Disordered" evidence="1">
    <location>
        <begin position="20"/>
        <end position="64"/>
    </location>
</feature>
<evidence type="ECO:0000313" key="2">
    <source>
        <dbReference type="EMBL" id="RMX45152.1"/>
    </source>
</evidence>
<name>A0A3M6TUS4_POCDA</name>
<reference evidence="2 3" key="1">
    <citation type="journal article" date="2018" name="Sci. Rep.">
        <title>Comparative analysis of the Pocillopora damicornis genome highlights role of immune system in coral evolution.</title>
        <authorList>
            <person name="Cunning R."/>
            <person name="Bay R.A."/>
            <person name="Gillette P."/>
            <person name="Baker A.C."/>
            <person name="Traylor-Knowles N."/>
        </authorList>
    </citation>
    <scope>NUCLEOTIDE SEQUENCE [LARGE SCALE GENOMIC DNA]</scope>
    <source>
        <strain evidence="2">RSMAS</strain>
        <tissue evidence="2">Whole animal</tissue>
    </source>
</reference>
<feature type="non-terminal residue" evidence="2">
    <location>
        <position position="85"/>
    </location>
</feature>